<comment type="caution">
    <text evidence="1">The sequence shown here is derived from an EMBL/GenBank/DDBJ whole genome shotgun (WGS) entry which is preliminary data.</text>
</comment>
<dbReference type="EMBL" id="RCUX01000013">
    <property type="protein sequence ID" value="RLP73646.1"/>
    <property type="molecule type" value="Genomic_DNA"/>
</dbReference>
<gene>
    <name evidence="1" type="ORF">D9V32_14035</name>
</gene>
<accession>A0A3L7A026</accession>
<sequence length="68" mass="7052">MSSAQTVIAILPPSALKAGAVAPDGRVVKSGMLHTTKDMLVAEINFTDGTGTALMWPLGTNWKEAPGE</sequence>
<evidence type="ECO:0000313" key="2">
    <source>
        <dbReference type="Proteomes" id="UP000272503"/>
    </source>
</evidence>
<keyword evidence="2" id="KW-1185">Reference proteome</keyword>
<organism evidence="1 2">
    <name type="scientific">Mycetocola tolaasinivorans</name>
    <dbReference type="NCBI Taxonomy" id="76635"/>
    <lineage>
        <taxon>Bacteria</taxon>
        <taxon>Bacillati</taxon>
        <taxon>Actinomycetota</taxon>
        <taxon>Actinomycetes</taxon>
        <taxon>Micrococcales</taxon>
        <taxon>Microbacteriaceae</taxon>
        <taxon>Mycetocola</taxon>
    </lineage>
</organism>
<name>A0A3L7A026_9MICO</name>
<evidence type="ECO:0000313" key="1">
    <source>
        <dbReference type="EMBL" id="RLP73646.1"/>
    </source>
</evidence>
<proteinExistence type="predicted"/>
<dbReference type="OrthoDB" id="9870668at2"/>
<dbReference type="RefSeq" id="WP_121649549.1">
    <property type="nucleotide sequence ID" value="NZ_RCUX01000013.1"/>
</dbReference>
<reference evidence="1 2" key="1">
    <citation type="submission" date="2018-10" db="EMBL/GenBank/DDBJ databases">
        <authorList>
            <person name="Li J."/>
        </authorList>
    </citation>
    <scope>NUCLEOTIDE SEQUENCE [LARGE SCALE GENOMIC DNA]</scope>
    <source>
        <strain evidence="1 2">IF 016277</strain>
    </source>
</reference>
<protein>
    <submittedName>
        <fullName evidence="1">Uncharacterized protein</fullName>
    </submittedName>
</protein>
<dbReference type="Proteomes" id="UP000272503">
    <property type="component" value="Unassembled WGS sequence"/>
</dbReference>
<dbReference type="AlphaFoldDB" id="A0A3L7A026"/>